<dbReference type="CDD" id="cd23802">
    <property type="entry name" value="UBCc_UBE2Q"/>
    <property type="match status" value="1"/>
</dbReference>
<comment type="pathway">
    <text evidence="1">Protein modification; protein ubiquitination.</text>
</comment>
<dbReference type="GO" id="GO:0016567">
    <property type="term" value="P:protein ubiquitination"/>
    <property type="evidence" value="ECO:0007669"/>
    <property type="project" value="UniProtKB-UniPathway"/>
</dbReference>
<dbReference type="InterPro" id="IPR000608">
    <property type="entry name" value="UBC"/>
</dbReference>
<dbReference type="InterPro" id="IPR016135">
    <property type="entry name" value="UBQ-conjugating_enzyme/RWD"/>
</dbReference>
<evidence type="ECO:0000256" key="2">
    <source>
        <dbReference type="ARBA" id="ARBA00012486"/>
    </source>
</evidence>
<name>A0A1V0SL08_9VIRU</name>
<dbReference type="EC" id="2.3.2.23" evidence="2"/>
<keyword evidence="6" id="KW-0520">NAD</keyword>
<dbReference type="InterPro" id="IPR051838">
    <property type="entry name" value="ARTD_PARP"/>
</dbReference>
<evidence type="ECO:0000313" key="8">
    <source>
        <dbReference type="EMBL" id="ARF12425.1"/>
    </source>
</evidence>
<dbReference type="PANTHER" id="PTHR21328">
    <property type="entry name" value="POLY ADP-RIBOSE POLYMERASE FAMILY, MEMBER PARP"/>
    <property type="match status" value="1"/>
</dbReference>
<dbReference type="Gene3D" id="3.90.228.10">
    <property type="match status" value="1"/>
</dbReference>
<protein>
    <recommendedName>
        <fullName evidence="2">E2 ubiquitin-conjugating enzyme</fullName>
        <ecNumber evidence="2">2.3.2.23</ecNumber>
    </recommendedName>
</protein>
<evidence type="ECO:0000259" key="7">
    <source>
        <dbReference type="PROSITE" id="PS50127"/>
    </source>
</evidence>
<gene>
    <name evidence="8" type="ORF">Klosneuvirus_5_95</name>
</gene>
<dbReference type="UniPathway" id="UPA00143"/>
<dbReference type="Pfam" id="PF00644">
    <property type="entry name" value="PARP"/>
    <property type="match status" value="1"/>
</dbReference>
<accession>A0A1V0SL08</accession>
<dbReference type="GO" id="GO:0061631">
    <property type="term" value="F:ubiquitin conjugating enzyme activity"/>
    <property type="evidence" value="ECO:0007669"/>
    <property type="project" value="UniProtKB-EC"/>
</dbReference>
<sequence length="565" mass="65262">MANVFELIQTFDSPELGVTVDENIVTFTKKNQSFSIGLKQKKNILELQYVDKNNLDNMHFVEILNKQDFKNVNQIPDLVDFVRDLNVNHYCICCREKLDFQSESYIACSRDECLYKYEEIIVGNKVLEKVKDDSLICEFLIQSAIDAIQSGRENDIFEPFPTYFMKQEVKMKRGKMSKLEGQNYDHLKDFDRIKSLINNFDITAFLSSCDNYKTDIDLSKKIGRELYILIRFILMSCKVDIQKNDDVLGIQSDHFTIYKIVHPSDKEEEFKGLIGGDKTGFLFHGSRVGNWFSVIRNGLKNCSGSKLMTAGQAWGAGIYLSGDINVSYGYGLSGHKSIVGVFEVINKDKYSKSGHQVYVVDDDRMLIQRYLLIIPSKSAGYLTEINNMFNKKIYVEKSNAEVKYNQKSIAKIIREYKQIMKSNKENALFRINVDPEHPFKWSIFLNKFDDKYDIAKDMKKFNVKEIELEVRFPQNYPFSPVFIRVISPRFQHLTGHITSQGAFCHQILTEKGWVATCTVESLITLLYSEMIEGGARLDPQKYHIPYSYEEAKTSFTNVAKAHGWL</sequence>
<dbReference type="SUPFAM" id="SSF56399">
    <property type="entry name" value="ADP-ribosylation"/>
    <property type="match status" value="1"/>
</dbReference>
<feature type="domain" description="UBC core" evidence="7">
    <location>
        <begin position="407"/>
        <end position="565"/>
    </location>
</feature>
<proteinExistence type="predicted"/>
<evidence type="ECO:0000256" key="3">
    <source>
        <dbReference type="ARBA" id="ARBA00022676"/>
    </source>
</evidence>
<dbReference type="Gene3D" id="3.10.110.10">
    <property type="entry name" value="Ubiquitin Conjugating Enzyme"/>
    <property type="match status" value="1"/>
</dbReference>
<dbReference type="PROSITE" id="PS50127">
    <property type="entry name" value="UBC_2"/>
    <property type="match status" value="1"/>
</dbReference>
<keyword evidence="3" id="KW-0328">Glycosyltransferase</keyword>
<dbReference type="Pfam" id="PF00179">
    <property type="entry name" value="UQ_con"/>
    <property type="match status" value="1"/>
</dbReference>
<dbReference type="SUPFAM" id="SSF54495">
    <property type="entry name" value="UBC-like"/>
    <property type="match status" value="1"/>
</dbReference>
<reference evidence="8" key="1">
    <citation type="journal article" date="2017" name="Science">
        <title>Giant viruses with an expanded complement of translation system components.</title>
        <authorList>
            <person name="Schulz F."/>
            <person name="Yutin N."/>
            <person name="Ivanova N.N."/>
            <person name="Ortega D.R."/>
            <person name="Lee T.K."/>
            <person name="Vierheilig J."/>
            <person name="Daims H."/>
            <person name="Horn M."/>
            <person name="Wagner M."/>
            <person name="Jensen G.J."/>
            <person name="Kyrpides N.C."/>
            <person name="Koonin E.V."/>
            <person name="Woyke T."/>
        </authorList>
    </citation>
    <scope>NUCLEOTIDE SEQUENCE</scope>
    <source>
        <strain evidence="8">KNV1</strain>
    </source>
</reference>
<evidence type="ECO:0000256" key="5">
    <source>
        <dbReference type="ARBA" id="ARBA00022695"/>
    </source>
</evidence>
<dbReference type="GO" id="GO:0016779">
    <property type="term" value="F:nucleotidyltransferase activity"/>
    <property type="evidence" value="ECO:0007669"/>
    <property type="project" value="UniProtKB-KW"/>
</dbReference>
<evidence type="ECO:0000256" key="4">
    <source>
        <dbReference type="ARBA" id="ARBA00022679"/>
    </source>
</evidence>
<dbReference type="EMBL" id="KY684112">
    <property type="protein sequence ID" value="ARF12425.1"/>
    <property type="molecule type" value="Genomic_DNA"/>
</dbReference>
<evidence type="ECO:0000256" key="6">
    <source>
        <dbReference type="ARBA" id="ARBA00023027"/>
    </source>
</evidence>
<keyword evidence="5" id="KW-0548">Nucleotidyltransferase</keyword>
<dbReference type="GO" id="GO:0003950">
    <property type="term" value="F:NAD+ poly-ADP-ribosyltransferase activity"/>
    <property type="evidence" value="ECO:0007669"/>
    <property type="project" value="InterPro"/>
</dbReference>
<organism evidence="8">
    <name type="scientific">Klosneuvirus KNV1</name>
    <dbReference type="NCBI Taxonomy" id="1977640"/>
    <lineage>
        <taxon>Viruses</taxon>
        <taxon>Varidnaviria</taxon>
        <taxon>Bamfordvirae</taxon>
        <taxon>Nucleocytoviricota</taxon>
        <taxon>Megaviricetes</taxon>
        <taxon>Imitervirales</taxon>
        <taxon>Mimiviridae</taxon>
        <taxon>Klosneuvirinae</taxon>
        <taxon>Klosneuvirus</taxon>
    </lineage>
</organism>
<dbReference type="InterPro" id="IPR012317">
    <property type="entry name" value="Poly(ADP-ribose)pol_cat_dom"/>
</dbReference>
<keyword evidence="4" id="KW-0808">Transferase</keyword>
<evidence type="ECO:0000256" key="1">
    <source>
        <dbReference type="ARBA" id="ARBA00004906"/>
    </source>
</evidence>